<protein>
    <submittedName>
        <fullName evidence="2">DUF1801 domain-containing protein</fullName>
    </submittedName>
</protein>
<dbReference type="SUPFAM" id="SSF159888">
    <property type="entry name" value="YdhG-like"/>
    <property type="match status" value="1"/>
</dbReference>
<keyword evidence="3" id="KW-1185">Reference proteome</keyword>
<comment type="caution">
    <text evidence="2">The sequence shown here is derived from an EMBL/GenBank/DDBJ whole genome shotgun (WGS) entry which is preliminary data.</text>
</comment>
<dbReference type="OrthoDB" id="5951444at2"/>
<organism evidence="2 3">
    <name type="scientific">Ulvibacterium marinum</name>
    <dbReference type="NCBI Taxonomy" id="2419782"/>
    <lineage>
        <taxon>Bacteria</taxon>
        <taxon>Pseudomonadati</taxon>
        <taxon>Bacteroidota</taxon>
        <taxon>Flavobacteriia</taxon>
        <taxon>Flavobacteriales</taxon>
        <taxon>Flavobacteriaceae</taxon>
        <taxon>Ulvibacterium</taxon>
    </lineage>
</organism>
<gene>
    <name evidence="2" type="ORF">D7Z94_07680</name>
</gene>
<name>A0A3B0C445_9FLAO</name>
<evidence type="ECO:0000313" key="3">
    <source>
        <dbReference type="Proteomes" id="UP000276603"/>
    </source>
</evidence>
<evidence type="ECO:0000259" key="1">
    <source>
        <dbReference type="Pfam" id="PF08818"/>
    </source>
</evidence>
<proteinExistence type="predicted"/>
<dbReference type="InterPro" id="IPR014922">
    <property type="entry name" value="YdhG-like"/>
</dbReference>
<dbReference type="Pfam" id="PF08818">
    <property type="entry name" value="DUF1801"/>
    <property type="match status" value="1"/>
</dbReference>
<dbReference type="RefSeq" id="WP_120710991.1">
    <property type="nucleotide sequence ID" value="NZ_RBCJ01000002.1"/>
</dbReference>
<dbReference type="EMBL" id="RBCJ01000002">
    <property type="protein sequence ID" value="RKN80835.1"/>
    <property type="molecule type" value="Genomic_DNA"/>
</dbReference>
<reference evidence="2 3" key="1">
    <citation type="submission" date="2018-10" db="EMBL/GenBank/DDBJ databases">
        <title>Ulvibacterium marinum gen. nov., sp. nov., a novel marine bacterium of the family Flavobacteriaceae, isolated from a culture of the green alga Ulva prolifera.</title>
        <authorList>
            <person name="Zhang Z."/>
        </authorList>
    </citation>
    <scope>NUCLEOTIDE SEQUENCE [LARGE SCALE GENOMIC DNA]</scope>
    <source>
        <strain evidence="2 3">CCMM003</strain>
    </source>
</reference>
<accession>A0A3B0C445</accession>
<sequence length="139" mass="15992">MSSNKTVPTNVPVQEFLDRLEDGNKRKDSYVLLNLMEKISDEPPVMWGPSIIGFGSYHYKYDSGREGDMLRIGFSPRKQNFSLYVGAGAKRNQGFLTKLGKYKMGKSCLYIKRLSDVDMNTLEALIRSTYEHYKKKYNS</sequence>
<dbReference type="Proteomes" id="UP000276603">
    <property type="component" value="Unassembled WGS sequence"/>
</dbReference>
<dbReference type="AlphaFoldDB" id="A0A3B0C445"/>
<feature type="domain" description="YdhG-like" evidence="1">
    <location>
        <begin position="33"/>
        <end position="128"/>
    </location>
</feature>
<evidence type="ECO:0000313" key="2">
    <source>
        <dbReference type="EMBL" id="RKN80835.1"/>
    </source>
</evidence>